<dbReference type="CDD" id="cd00063">
    <property type="entry name" value="FN3"/>
    <property type="match status" value="3"/>
</dbReference>
<evidence type="ECO:0000259" key="3">
    <source>
        <dbReference type="PROSITE" id="PS50853"/>
    </source>
</evidence>
<dbReference type="Gene3D" id="2.60.40.10">
    <property type="entry name" value="Immunoglobulins"/>
    <property type="match status" value="3"/>
</dbReference>
<gene>
    <name evidence="4" type="ORF">H8744_08990</name>
</gene>
<dbReference type="AlphaFoldDB" id="A0A926F3B3"/>
<accession>A0A926F3B3</accession>
<evidence type="ECO:0000256" key="2">
    <source>
        <dbReference type="SAM" id="SignalP"/>
    </source>
</evidence>
<dbReference type="Gene3D" id="2.160.20.110">
    <property type="match status" value="1"/>
</dbReference>
<keyword evidence="2" id="KW-0732">Signal</keyword>
<keyword evidence="1" id="KW-0677">Repeat</keyword>
<reference evidence="4" key="1">
    <citation type="submission" date="2020-08" db="EMBL/GenBank/DDBJ databases">
        <title>Genome public.</title>
        <authorList>
            <person name="Liu C."/>
            <person name="Sun Q."/>
        </authorList>
    </citation>
    <scope>NUCLEOTIDE SEQUENCE</scope>
    <source>
        <strain evidence="4">N12</strain>
    </source>
</reference>
<dbReference type="Pfam" id="PF00041">
    <property type="entry name" value="fn3"/>
    <property type="match status" value="3"/>
</dbReference>
<dbReference type="PROSITE" id="PS50853">
    <property type="entry name" value="FN3"/>
    <property type="match status" value="2"/>
</dbReference>
<dbReference type="Pfam" id="PF18962">
    <property type="entry name" value="Por_Secre_tail"/>
    <property type="match status" value="1"/>
</dbReference>
<dbReference type="InterPro" id="IPR026444">
    <property type="entry name" value="Secre_tail"/>
</dbReference>
<dbReference type="InterPro" id="IPR013783">
    <property type="entry name" value="Ig-like_fold"/>
</dbReference>
<comment type="caution">
    <text evidence="4">The sequence shown here is derived from an EMBL/GenBank/DDBJ whole genome shotgun (WGS) entry which is preliminary data.</text>
</comment>
<name>A0A926F3B3_9BACT</name>
<proteinExistence type="predicted"/>
<organism evidence="4 5">
    <name type="scientific">Jilunia laotingensis</name>
    <dbReference type="NCBI Taxonomy" id="2763675"/>
    <lineage>
        <taxon>Bacteria</taxon>
        <taxon>Pseudomonadati</taxon>
        <taxon>Bacteroidota</taxon>
        <taxon>Bacteroidia</taxon>
        <taxon>Bacteroidales</taxon>
        <taxon>Bacteroidaceae</taxon>
        <taxon>Jilunia</taxon>
    </lineage>
</organism>
<evidence type="ECO:0000313" key="5">
    <source>
        <dbReference type="Proteomes" id="UP000651085"/>
    </source>
</evidence>
<feature type="domain" description="Fibronectin type-III" evidence="3">
    <location>
        <begin position="918"/>
        <end position="1009"/>
    </location>
</feature>
<dbReference type="InterPro" id="IPR050991">
    <property type="entry name" value="ECM_Regulatory_Proteins"/>
</dbReference>
<dbReference type="PANTHER" id="PTHR46708:SF2">
    <property type="entry name" value="FIBRONECTIN TYPE-III DOMAIN-CONTAINING PROTEIN"/>
    <property type="match status" value="1"/>
</dbReference>
<dbReference type="EMBL" id="JACRTF010000001">
    <property type="protein sequence ID" value="MBC8593378.1"/>
    <property type="molecule type" value="Genomic_DNA"/>
</dbReference>
<keyword evidence="5" id="KW-1185">Reference proteome</keyword>
<dbReference type="PANTHER" id="PTHR46708">
    <property type="entry name" value="TENASCIN"/>
    <property type="match status" value="1"/>
</dbReference>
<protein>
    <submittedName>
        <fullName evidence="4">Fibronectin type III domain-containing protein</fullName>
    </submittedName>
</protein>
<evidence type="ECO:0000313" key="4">
    <source>
        <dbReference type="EMBL" id="MBC8593378.1"/>
    </source>
</evidence>
<feature type="domain" description="Fibronectin type-III" evidence="3">
    <location>
        <begin position="385"/>
        <end position="478"/>
    </location>
</feature>
<sequence length="1086" mass="116628">MNRKRLCFVIISVLFCALQVAHAGTKKDLTNWTDGGSDYKDGAYAYDEKWYENTTSDEYTISTPEEMGAFAKAAETETFEGKTVKLTADLDMEKYGWVSIGSAGFKGTFDGMGHTITNMTYRDATQIKSWGLFHTIDGGTVKNLIITKSTFTNEQSGSTCPSVGGVAAVMKGKGTIQNCGFSGAVKLPFAKGAELLGQKNGMVGGLVGVLEEGTIANCYVMNNAPVIPNDTIYGNIAGRSSENSIISNCYYLANDTLPGAVNVNQIQGTIKNADAKTADRFAIGEVAYLLNVDNKGVWGQYGDMPVLASDNAPVIFKVNYPEEQAHGKVAGNEYAGVGVTVALKSTTDEGYMIKDLKVSNATLVNYSEFVMPEGDVAVSYAVMAIPTDYIVAFPAEEIKSRSFVAKWNKVDGATGYKITVKDGDKIVGAYDALAVGNVTSALVEGLKQNTNYTYTVQSVKGEAVSEASNAVTVRTGNLVAMVADSEGHALLISWENVEGAVNYVVSMTDPTGAVTTVETADCEYRFTGLNVNAPYTVVVAAQNSNGENLSVSEPLVATTGSDYGVQLTNSTFEAWEKESTEAEPVGWNSFMSGDGSLAGFTKSVHMEKSNVTRPGTNGNVSVRIWTKGVIGSIVANGNLTCGRINSGSMEALSQENHNRTVVGDSEFSQPLHGSRPDSLTVWVNYTYLGDSVMNARVSAIIHDTYDCADPSSPADSVHIVAKAQLNYKAVDPVNGGWQRLSIPFDYELKDYEEFYEKMNNSDYWKDSLKVDHFVKPTSADYMLVTFATNSTPAVGKEGDQVLIDDMLLIYKPTLEFSKTDKGTYYPGSRIVADYILTGTMSPSNVEQDHNVVSLELSDAKGSFEKPTVLTQIATDKGGTLTATLSEELPLGDYKVRIVTTNYPMVSNELAVSVVAVPAIKAIEATEVKDDSFVANWEAPAEAEVTDYLLTVKEGDTVLEGYNEKSTGKVTSYKVEGLTGDVNYTYTVKAVFGAVVSESSNEIAVTTRPVGIEKVTVEGNVTVYPNPVVNTLYINGVTENSAYSIYNQSGSMVASGSLTVNRVDVSALNSGVYFIETEAGKAKFIKK</sequence>
<dbReference type="Proteomes" id="UP000651085">
    <property type="component" value="Unassembled WGS sequence"/>
</dbReference>
<dbReference type="RefSeq" id="WP_262434520.1">
    <property type="nucleotide sequence ID" value="NZ_JACRTF010000001.1"/>
</dbReference>
<dbReference type="SUPFAM" id="SSF49265">
    <property type="entry name" value="Fibronectin type III"/>
    <property type="match status" value="2"/>
</dbReference>
<dbReference type="NCBIfam" id="TIGR04183">
    <property type="entry name" value="Por_Secre_tail"/>
    <property type="match status" value="1"/>
</dbReference>
<evidence type="ECO:0000256" key="1">
    <source>
        <dbReference type="ARBA" id="ARBA00022737"/>
    </source>
</evidence>
<dbReference type="InterPro" id="IPR003961">
    <property type="entry name" value="FN3_dom"/>
</dbReference>
<dbReference type="InterPro" id="IPR036116">
    <property type="entry name" value="FN3_sf"/>
</dbReference>
<feature type="chain" id="PRO_5037755746" evidence="2">
    <location>
        <begin position="24"/>
        <end position="1086"/>
    </location>
</feature>
<feature type="signal peptide" evidence="2">
    <location>
        <begin position="1"/>
        <end position="23"/>
    </location>
</feature>
<dbReference type="SMART" id="SM00060">
    <property type="entry name" value="FN3"/>
    <property type="match status" value="3"/>
</dbReference>